<keyword evidence="1" id="KW-0732">Signal</keyword>
<gene>
    <name evidence="2" type="ordered locus">PXO_00131</name>
</gene>
<feature type="signal peptide" evidence="1">
    <location>
        <begin position="1"/>
        <end position="22"/>
    </location>
</feature>
<dbReference type="KEGG" id="xop:PXO_00131"/>
<dbReference type="HOGENOM" id="CLU_1651492_0_0_6"/>
<feature type="chain" id="PRO_5005330922" evidence="1">
    <location>
        <begin position="23"/>
        <end position="161"/>
    </location>
</feature>
<proteinExistence type="predicted"/>
<name>A0A0K0GJB6_XANOP</name>
<dbReference type="eggNOG" id="ENOG502ZE1H">
    <property type="taxonomic scope" value="Bacteria"/>
</dbReference>
<sequence length="161" mass="17381">MMHALRGAVALAVIALAGCATTQGPASVPTNLKNGQSWIITRQGVAEQVLQPCSRDSPAKHPGQISGYWAPSHQQIEQLEARQDALTPTIAEPREFDRQYVGVVIQGRQLIYINAFKLPNTPEVKPATEAIQVCDGGSMFWGALYDPQTGAFSQIAVNAIR</sequence>
<accession>A0A0K0GJB6</accession>
<dbReference type="PROSITE" id="PS51257">
    <property type="entry name" value="PROKAR_LIPOPROTEIN"/>
    <property type="match status" value="1"/>
</dbReference>
<evidence type="ECO:0000256" key="1">
    <source>
        <dbReference type="SAM" id="SignalP"/>
    </source>
</evidence>
<protein>
    <submittedName>
        <fullName evidence="2">Putative secreted protein</fullName>
    </submittedName>
</protein>
<evidence type="ECO:0000313" key="2">
    <source>
        <dbReference type="EMBL" id="ACD58338.1"/>
    </source>
</evidence>
<evidence type="ECO:0000313" key="3">
    <source>
        <dbReference type="Proteomes" id="UP000001740"/>
    </source>
</evidence>
<dbReference type="EMBL" id="CP000967">
    <property type="protein sequence ID" value="ACD58338.1"/>
    <property type="molecule type" value="Genomic_DNA"/>
</dbReference>
<dbReference type="AlphaFoldDB" id="A0A0K0GJB6"/>
<organism evidence="2 3">
    <name type="scientific">Xanthomonas oryzae pv. oryzae (strain PXO99A)</name>
    <dbReference type="NCBI Taxonomy" id="360094"/>
    <lineage>
        <taxon>Bacteria</taxon>
        <taxon>Pseudomonadati</taxon>
        <taxon>Pseudomonadota</taxon>
        <taxon>Gammaproteobacteria</taxon>
        <taxon>Lysobacterales</taxon>
        <taxon>Lysobacteraceae</taxon>
        <taxon>Xanthomonas</taxon>
    </lineage>
</organism>
<dbReference type="Proteomes" id="UP000001740">
    <property type="component" value="Chromosome"/>
</dbReference>
<reference evidence="2 3" key="1">
    <citation type="journal article" date="2008" name="BMC Genomics">
        <title>Genome sequence and rapid evolution of the rice pathogen Xanthomonas oryzae pv. oryzae PXO99A.</title>
        <authorList>
            <person name="Salzberg S.L."/>
            <person name="Sommer D.D."/>
            <person name="Schatz M.C."/>
            <person name="Phillippy A.M."/>
            <person name="Rabinowicz P.D."/>
            <person name="Tsuge S."/>
            <person name="Furutani A."/>
            <person name="Ochiai H."/>
            <person name="Delcher A.L."/>
            <person name="Kelley D."/>
            <person name="Madupu R."/>
            <person name="Puiu D."/>
            <person name="Radune D."/>
            <person name="Shumway M."/>
            <person name="Trapnell C."/>
            <person name="Aparna G."/>
            <person name="Jha G."/>
            <person name="Pandey A."/>
            <person name="Patil P.B."/>
            <person name="Ishihara H."/>
            <person name="Meyer D.F."/>
            <person name="Szurek B."/>
            <person name="Verdier V."/>
            <person name="Koebnik R."/>
            <person name="Dow J.M."/>
            <person name="Ryan R.P."/>
            <person name="Hirata H."/>
            <person name="Tsuyumu S."/>
            <person name="Won Lee S."/>
            <person name="Seo Y.S."/>
            <person name="Sriariyanum M."/>
            <person name="Ronald P.C."/>
            <person name="Sonti R.V."/>
            <person name="Van Sluys M.A."/>
            <person name="Leach J.E."/>
            <person name="White F.F."/>
            <person name="Bogdanove A.J."/>
        </authorList>
    </citation>
    <scope>NUCLEOTIDE SEQUENCE [LARGE SCALE GENOMIC DNA]</scope>
    <source>
        <strain evidence="2 3">PXO99A</strain>
    </source>
</reference>